<dbReference type="SUPFAM" id="SSF64153">
    <property type="entry name" value="YjeF N-terminal domain-like"/>
    <property type="match status" value="1"/>
</dbReference>
<proteinExistence type="inferred from homology"/>
<feature type="binding site" evidence="17">
    <location>
        <position position="432"/>
    </location>
    <ligand>
        <name>AMP</name>
        <dbReference type="ChEBI" id="CHEBI:456215"/>
    </ligand>
</feature>
<comment type="subunit">
    <text evidence="17">Homotetramer.</text>
</comment>
<keyword evidence="6 17" id="KW-0547">Nucleotide-binding</keyword>
<dbReference type="NCBIfam" id="TIGR00197">
    <property type="entry name" value="yjeF_nterm"/>
    <property type="match status" value="1"/>
</dbReference>
<feature type="binding site" evidence="17">
    <location>
        <position position="433"/>
    </location>
    <ligand>
        <name>(6S)-NADPHX</name>
        <dbReference type="ChEBI" id="CHEBI:64076"/>
    </ligand>
</feature>
<feature type="binding site" evidence="18">
    <location>
        <position position="123"/>
    </location>
    <ligand>
        <name>K(+)</name>
        <dbReference type="ChEBI" id="CHEBI:29103"/>
    </ligand>
</feature>
<keyword evidence="13" id="KW-0511">Multifunctional enzyme</keyword>
<dbReference type="PROSITE" id="PS51385">
    <property type="entry name" value="YJEF_N"/>
    <property type="match status" value="1"/>
</dbReference>
<feature type="binding site" evidence="18">
    <location>
        <begin position="60"/>
        <end position="64"/>
    </location>
    <ligand>
        <name>(6S)-NADPHX</name>
        <dbReference type="ChEBI" id="CHEBI:64076"/>
    </ligand>
</feature>
<organism evidence="22 23">
    <name type="scientific">Cognatiluteimonas sedimenti</name>
    <dbReference type="NCBI Taxonomy" id="2927791"/>
    <lineage>
        <taxon>Bacteria</taxon>
        <taxon>Pseudomonadati</taxon>
        <taxon>Pseudomonadota</taxon>
        <taxon>Gammaproteobacteria</taxon>
        <taxon>Lysobacterales</taxon>
        <taxon>Lysobacteraceae</taxon>
        <taxon>Cognatiluteimonas</taxon>
    </lineage>
</organism>
<evidence type="ECO:0000256" key="12">
    <source>
        <dbReference type="ARBA" id="ARBA00023239"/>
    </source>
</evidence>
<name>A0ABT0A265_9GAMM</name>
<keyword evidence="12 17" id="KW-0456">Lyase</keyword>
<evidence type="ECO:0000256" key="1">
    <source>
        <dbReference type="ARBA" id="ARBA00000013"/>
    </source>
</evidence>
<feature type="binding site" evidence="18">
    <location>
        <position position="159"/>
    </location>
    <ligand>
        <name>K(+)</name>
        <dbReference type="ChEBI" id="CHEBI:29103"/>
    </ligand>
</feature>
<comment type="cofactor">
    <cofactor evidence="17">
        <name>Mg(2+)</name>
        <dbReference type="ChEBI" id="CHEBI:18420"/>
    </cofactor>
</comment>
<accession>A0ABT0A265</accession>
<dbReference type="InterPro" id="IPR029056">
    <property type="entry name" value="Ribokinase-like"/>
</dbReference>
<comment type="caution">
    <text evidence="18">Lacks conserved residue(s) required for the propagation of feature annotation.</text>
</comment>
<evidence type="ECO:0000256" key="7">
    <source>
        <dbReference type="ARBA" id="ARBA00022840"/>
    </source>
</evidence>
<dbReference type="EMBL" id="JALGCL010000001">
    <property type="protein sequence ID" value="MCJ0825062.1"/>
    <property type="molecule type" value="Genomic_DNA"/>
</dbReference>
<evidence type="ECO:0000256" key="17">
    <source>
        <dbReference type="HAMAP-Rule" id="MF_01965"/>
    </source>
</evidence>
<protein>
    <recommendedName>
        <fullName evidence="19">Bifunctional NAD(P)H-hydrate repair enzyme</fullName>
    </recommendedName>
    <alternativeName>
        <fullName evidence="19">Nicotinamide nucleotide repair protein</fullName>
    </alternativeName>
    <domain>
        <recommendedName>
            <fullName evidence="19">ADP-dependent (S)-NAD(P)H-hydrate dehydratase</fullName>
            <ecNumber evidence="19">4.2.1.136</ecNumber>
        </recommendedName>
        <alternativeName>
            <fullName evidence="19">ADP-dependent NAD(P)HX dehydratase</fullName>
        </alternativeName>
    </domain>
    <domain>
        <recommendedName>
            <fullName evidence="19">NAD(P)H-hydrate epimerase</fullName>
            <ecNumber evidence="19">5.1.99.6</ecNumber>
        </recommendedName>
    </domain>
</protein>
<comment type="similarity">
    <text evidence="17">Belongs to the NnrD/CARKD family.</text>
</comment>
<dbReference type="PROSITE" id="PS01049">
    <property type="entry name" value="YJEF_C_1"/>
    <property type="match status" value="1"/>
</dbReference>
<evidence type="ECO:0000256" key="4">
    <source>
        <dbReference type="ARBA" id="ARBA00009524"/>
    </source>
</evidence>
<dbReference type="EC" id="4.2.1.136" evidence="19"/>
<evidence type="ECO:0000256" key="14">
    <source>
        <dbReference type="ARBA" id="ARBA00025153"/>
    </source>
</evidence>
<dbReference type="CDD" id="cd01171">
    <property type="entry name" value="YXKO-related"/>
    <property type="match status" value="1"/>
</dbReference>
<dbReference type="NCBIfam" id="TIGR00196">
    <property type="entry name" value="yjeF_cterm"/>
    <property type="match status" value="1"/>
</dbReference>
<dbReference type="Proteomes" id="UP001165423">
    <property type="component" value="Unassembled WGS sequence"/>
</dbReference>
<dbReference type="InterPro" id="IPR000631">
    <property type="entry name" value="CARKD"/>
</dbReference>
<evidence type="ECO:0000259" key="21">
    <source>
        <dbReference type="PROSITE" id="PS51385"/>
    </source>
</evidence>
<evidence type="ECO:0000256" key="15">
    <source>
        <dbReference type="ARBA" id="ARBA00048238"/>
    </source>
</evidence>
<dbReference type="InterPro" id="IPR004443">
    <property type="entry name" value="YjeF_N_dom"/>
</dbReference>
<keyword evidence="11 18" id="KW-0413">Isomerase</keyword>
<feature type="domain" description="YjeF N-terminal" evidence="21">
    <location>
        <begin position="13"/>
        <end position="213"/>
    </location>
</feature>
<dbReference type="SUPFAM" id="SSF53613">
    <property type="entry name" value="Ribokinase-like"/>
    <property type="match status" value="1"/>
</dbReference>
<dbReference type="HAMAP" id="MF_01965">
    <property type="entry name" value="NADHX_dehydratase"/>
    <property type="match status" value="1"/>
</dbReference>
<dbReference type="PANTHER" id="PTHR12592:SF0">
    <property type="entry name" value="ATP-DEPENDENT (S)-NAD(P)H-HYDRATE DEHYDRATASE"/>
    <property type="match status" value="1"/>
</dbReference>
<feature type="binding site" evidence="18">
    <location>
        <position position="156"/>
    </location>
    <ligand>
        <name>(6S)-NADPHX</name>
        <dbReference type="ChEBI" id="CHEBI:64076"/>
    </ligand>
</feature>
<keyword evidence="9 18" id="KW-0630">Potassium</keyword>
<feature type="binding site" evidence="17">
    <location>
        <begin position="403"/>
        <end position="407"/>
    </location>
    <ligand>
        <name>AMP</name>
        <dbReference type="ChEBI" id="CHEBI:456215"/>
    </ligand>
</feature>
<comment type="function">
    <text evidence="17">Catalyzes the dehydration of the S-form of NAD(P)HX at the expense of ADP, which is converted to AMP. Together with NAD(P)HX epimerase, which catalyzes the epimerization of the S- and R-forms, the enzyme allows the repair of both epimers of NAD(P)HX, a damaged form of NAD(P)H that is a result of enzymatic or heat-dependent hydration.</text>
</comment>
<evidence type="ECO:0000256" key="9">
    <source>
        <dbReference type="ARBA" id="ARBA00022958"/>
    </source>
</evidence>
<comment type="caution">
    <text evidence="22">The sequence shown here is derived from an EMBL/GenBank/DDBJ whole genome shotgun (WGS) entry which is preliminary data.</text>
</comment>
<dbReference type="RefSeq" id="WP_243319262.1">
    <property type="nucleotide sequence ID" value="NZ_JALGCL010000001.1"/>
</dbReference>
<evidence type="ECO:0000256" key="13">
    <source>
        <dbReference type="ARBA" id="ARBA00023268"/>
    </source>
</evidence>
<dbReference type="Gene3D" id="3.40.50.10260">
    <property type="entry name" value="YjeF N-terminal domain"/>
    <property type="match status" value="1"/>
</dbReference>
<evidence type="ECO:0000313" key="23">
    <source>
        <dbReference type="Proteomes" id="UP001165423"/>
    </source>
</evidence>
<gene>
    <name evidence="17" type="primary">nnrD</name>
    <name evidence="18" type="synonym">nnrE</name>
    <name evidence="22" type="ORF">MQC88_03650</name>
</gene>
<dbReference type="Pfam" id="PF01256">
    <property type="entry name" value="Carb_kinase"/>
    <property type="match status" value="1"/>
</dbReference>
<sequence>MPHAFALYDTDALRALERRAAQAHGDDFELMLRAGQAAWRHVLEHWPQAQRLLVACGPGNNGGDGYVLARHALAAGRDVRVVRLGAHAPRSALARRACADYERAGGRVDAFEGSLPDADVLVDALFGIGLARALGEESAALVEALNAASAPILALDVPSGIDADRGSTAGVAVRAARTLQLIAPHRGLATGAALDHVGASDLATLDLEPSVLDGVAPAALALPAAMLGDWLHPRPRDSHKGDNGHVLCIGGGPGGGGAVMLCAQAALRAGAGLVSVATLREHVAALLALQPEAMVHAVDHMQPPAALLQRASVVAIGPGLGQDGWGNTLLDAALAAGKPLLLDADALNLLATQPRALAAGTILTPHPGEAARLLGIDAAQVQADRYAAAQALAQRHGCVVVLKGAGTIVAAPQRTPFVIAAGNPGMAVGGMGDLLSGVIAALRAQRFDALDAAACGALLHAVAGDDAAVDGARGMLPTDLLPHLRRRANPPT</sequence>
<comment type="catalytic activity">
    <reaction evidence="16 17 19">
        <text>(6S)-NADPHX + ADP = AMP + phosphate + NADPH + H(+)</text>
        <dbReference type="Rhea" id="RHEA:32235"/>
        <dbReference type="ChEBI" id="CHEBI:15378"/>
        <dbReference type="ChEBI" id="CHEBI:43474"/>
        <dbReference type="ChEBI" id="CHEBI:57783"/>
        <dbReference type="ChEBI" id="CHEBI:64076"/>
        <dbReference type="ChEBI" id="CHEBI:456215"/>
        <dbReference type="ChEBI" id="CHEBI:456216"/>
        <dbReference type="EC" id="4.2.1.136"/>
    </reaction>
</comment>
<comment type="catalytic activity">
    <reaction evidence="15 17 19">
        <text>(6S)-NADHX + ADP = AMP + phosphate + NADH + H(+)</text>
        <dbReference type="Rhea" id="RHEA:32223"/>
        <dbReference type="ChEBI" id="CHEBI:15378"/>
        <dbReference type="ChEBI" id="CHEBI:43474"/>
        <dbReference type="ChEBI" id="CHEBI:57945"/>
        <dbReference type="ChEBI" id="CHEBI:64074"/>
        <dbReference type="ChEBI" id="CHEBI:456215"/>
        <dbReference type="ChEBI" id="CHEBI:456216"/>
        <dbReference type="EC" id="4.2.1.136"/>
    </reaction>
</comment>
<comment type="cofactor">
    <cofactor evidence="18 19">
        <name>K(+)</name>
        <dbReference type="ChEBI" id="CHEBI:29103"/>
    </cofactor>
    <text evidence="18 19">Binds 1 potassium ion per subunit.</text>
</comment>
<evidence type="ECO:0000256" key="18">
    <source>
        <dbReference type="HAMAP-Rule" id="MF_01966"/>
    </source>
</evidence>
<evidence type="ECO:0000256" key="5">
    <source>
        <dbReference type="ARBA" id="ARBA00022723"/>
    </source>
</evidence>
<feature type="binding site" evidence="18">
    <location>
        <begin position="127"/>
        <end position="133"/>
    </location>
    <ligand>
        <name>(6S)-NADPHX</name>
        <dbReference type="ChEBI" id="CHEBI:64076"/>
    </ligand>
</feature>
<dbReference type="EC" id="5.1.99.6" evidence="19"/>
<comment type="similarity">
    <text evidence="3 19">In the N-terminal section; belongs to the NnrE/AIBP family.</text>
</comment>
<dbReference type="InterPro" id="IPR036652">
    <property type="entry name" value="YjeF_N_dom_sf"/>
</dbReference>
<feature type="domain" description="YjeF C-terminal" evidence="20">
    <location>
        <begin position="223"/>
        <end position="491"/>
    </location>
</feature>
<dbReference type="PIRSF" id="PIRSF017184">
    <property type="entry name" value="Nnr"/>
    <property type="match status" value="1"/>
</dbReference>
<dbReference type="HAMAP" id="MF_01966">
    <property type="entry name" value="NADHX_epimerase"/>
    <property type="match status" value="1"/>
</dbReference>
<comment type="function">
    <text evidence="18">Catalyzes the epimerization of the S- and R-forms of NAD(P)HX, a damaged form of NAD(P)H that is a result of enzymatic or heat-dependent hydration. This is a prerequisite for the S-specific NAD(P)H-hydrate dehydratase to allow the repair of both epimers of NAD(P)HX.</text>
</comment>
<feature type="binding site" evidence="17">
    <location>
        <position position="258"/>
    </location>
    <ligand>
        <name>(6S)-NADPHX</name>
        <dbReference type="ChEBI" id="CHEBI:64076"/>
    </ligand>
</feature>
<evidence type="ECO:0000256" key="2">
    <source>
        <dbReference type="ARBA" id="ARBA00000909"/>
    </source>
</evidence>
<reference evidence="22 23" key="1">
    <citation type="submission" date="2022-03" db="EMBL/GenBank/DDBJ databases">
        <title>Luteimonas soily sp. nov., a novel bacterium isolated from the soil.</title>
        <authorList>
            <person name="Zhang X."/>
        </authorList>
    </citation>
    <scope>NUCLEOTIDE SEQUENCE [LARGE SCALE GENOMIC DNA]</scope>
    <source>
        <strain evidence="22 23">50</strain>
    </source>
</reference>
<evidence type="ECO:0000256" key="3">
    <source>
        <dbReference type="ARBA" id="ARBA00006001"/>
    </source>
</evidence>
<evidence type="ECO:0000313" key="22">
    <source>
        <dbReference type="EMBL" id="MCJ0825062.1"/>
    </source>
</evidence>
<keyword evidence="5 18" id="KW-0479">Metal-binding</keyword>
<comment type="catalytic activity">
    <reaction evidence="1 18 19">
        <text>(6R)-NADHX = (6S)-NADHX</text>
        <dbReference type="Rhea" id="RHEA:32215"/>
        <dbReference type="ChEBI" id="CHEBI:64074"/>
        <dbReference type="ChEBI" id="CHEBI:64075"/>
        <dbReference type="EC" id="5.1.99.6"/>
    </reaction>
</comment>
<comment type="similarity">
    <text evidence="4 19">In the C-terminal section; belongs to the NnrD/CARKD family.</text>
</comment>
<comment type="similarity">
    <text evidence="18">Belongs to the NnrE/AIBP family.</text>
</comment>
<evidence type="ECO:0000256" key="16">
    <source>
        <dbReference type="ARBA" id="ARBA00049209"/>
    </source>
</evidence>
<feature type="binding site" evidence="18">
    <location>
        <position position="61"/>
    </location>
    <ligand>
        <name>K(+)</name>
        <dbReference type="ChEBI" id="CHEBI:29103"/>
    </ligand>
</feature>
<feature type="binding site" evidence="17">
    <location>
        <position position="366"/>
    </location>
    <ligand>
        <name>(6S)-NADPHX</name>
        <dbReference type="ChEBI" id="CHEBI:64076"/>
    </ligand>
</feature>
<evidence type="ECO:0000259" key="20">
    <source>
        <dbReference type="PROSITE" id="PS51383"/>
    </source>
</evidence>
<keyword evidence="8 17" id="KW-0521">NADP</keyword>
<evidence type="ECO:0000256" key="8">
    <source>
        <dbReference type="ARBA" id="ARBA00022857"/>
    </source>
</evidence>
<dbReference type="InterPro" id="IPR017953">
    <property type="entry name" value="Carbohydrate_kinase_pred_CS"/>
</dbReference>
<evidence type="ECO:0000256" key="11">
    <source>
        <dbReference type="ARBA" id="ARBA00023235"/>
    </source>
</evidence>
<keyword evidence="7 17" id="KW-0067">ATP-binding</keyword>
<keyword evidence="23" id="KW-1185">Reference proteome</keyword>
<evidence type="ECO:0000256" key="19">
    <source>
        <dbReference type="PIRNR" id="PIRNR017184"/>
    </source>
</evidence>
<dbReference type="Pfam" id="PF03853">
    <property type="entry name" value="YjeF_N"/>
    <property type="match status" value="1"/>
</dbReference>
<keyword evidence="10 17" id="KW-0520">NAD</keyword>
<dbReference type="PANTHER" id="PTHR12592">
    <property type="entry name" value="ATP-DEPENDENT (S)-NAD(P)H-HYDRATE DEHYDRATASE FAMILY MEMBER"/>
    <property type="match status" value="1"/>
</dbReference>
<dbReference type="Gene3D" id="3.40.1190.20">
    <property type="match status" value="1"/>
</dbReference>
<evidence type="ECO:0000256" key="10">
    <source>
        <dbReference type="ARBA" id="ARBA00023027"/>
    </source>
</evidence>
<dbReference type="InterPro" id="IPR030677">
    <property type="entry name" value="Nnr"/>
</dbReference>
<comment type="function">
    <text evidence="14 19">Bifunctional enzyme that catalyzes the epimerization of the S- and R-forms of NAD(P)HX and the dehydration of the S-form of NAD(P)HX at the expense of ADP, which is converted to AMP. This allows the repair of both epimers of NAD(P)HX, a damaged form of NAD(P)H that is a result of enzymatic or heat-dependent hydration.</text>
</comment>
<evidence type="ECO:0000256" key="6">
    <source>
        <dbReference type="ARBA" id="ARBA00022741"/>
    </source>
</evidence>
<dbReference type="PROSITE" id="PS51383">
    <property type="entry name" value="YJEF_C_3"/>
    <property type="match status" value="1"/>
</dbReference>
<feature type="binding site" evidence="17">
    <location>
        <position position="319"/>
    </location>
    <ligand>
        <name>(6S)-NADPHX</name>
        <dbReference type="ChEBI" id="CHEBI:64076"/>
    </ligand>
</feature>
<comment type="catalytic activity">
    <reaction evidence="2 18 19">
        <text>(6R)-NADPHX = (6S)-NADPHX</text>
        <dbReference type="Rhea" id="RHEA:32227"/>
        <dbReference type="ChEBI" id="CHEBI:64076"/>
        <dbReference type="ChEBI" id="CHEBI:64077"/>
        <dbReference type="EC" id="5.1.99.6"/>
    </reaction>
</comment>